<proteinExistence type="predicted"/>
<evidence type="ECO:0000313" key="1">
    <source>
        <dbReference type="EMBL" id="KAI3776584.1"/>
    </source>
</evidence>
<accession>A0ACB9FZL5</accession>
<reference evidence="2" key="1">
    <citation type="journal article" date="2022" name="Mol. Ecol. Resour.">
        <title>The genomes of chicory, endive, great burdock and yacon provide insights into Asteraceae palaeo-polyploidization history and plant inulin production.</title>
        <authorList>
            <person name="Fan W."/>
            <person name="Wang S."/>
            <person name="Wang H."/>
            <person name="Wang A."/>
            <person name="Jiang F."/>
            <person name="Liu H."/>
            <person name="Zhao H."/>
            <person name="Xu D."/>
            <person name="Zhang Y."/>
        </authorList>
    </citation>
    <scope>NUCLEOTIDE SEQUENCE [LARGE SCALE GENOMIC DNA]</scope>
    <source>
        <strain evidence="2">cv. Yunnan</strain>
    </source>
</reference>
<organism evidence="1 2">
    <name type="scientific">Smallanthus sonchifolius</name>
    <dbReference type="NCBI Taxonomy" id="185202"/>
    <lineage>
        <taxon>Eukaryota</taxon>
        <taxon>Viridiplantae</taxon>
        <taxon>Streptophyta</taxon>
        <taxon>Embryophyta</taxon>
        <taxon>Tracheophyta</taxon>
        <taxon>Spermatophyta</taxon>
        <taxon>Magnoliopsida</taxon>
        <taxon>eudicotyledons</taxon>
        <taxon>Gunneridae</taxon>
        <taxon>Pentapetalae</taxon>
        <taxon>asterids</taxon>
        <taxon>campanulids</taxon>
        <taxon>Asterales</taxon>
        <taxon>Asteraceae</taxon>
        <taxon>Asteroideae</taxon>
        <taxon>Heliantheae alliance</taxon>
        <taxon>Millerieae</taxon>
        <taxon>Smallanthus</taxon>
    </lineage>
</organism>
<dbReference type="EMBL" id="CM042032">
    <property type="protein sequence ID" value="KAI3776584.1"/>
    <property type="molecule type" value="Genomic_DNA"/>
</dbReference>
<protein>
    <submittedName>
        <fullName evidence="1">Uncharacterized protein</fullName>
    </submittedName>
</protein>
<evidence type="ECO:0000313" key="2">
    <source>
        <dbReference type="Proteomes" id="UP001056120"/>
    </source>
</evidence>
<keyword evidence="2" id="KW-1185">Reference proteome</keyword>
<name>A0ACB9FZL5_9ASTR</name>
<sequence length="74" mass="8580">MYDCYMAQHLHFAPYRKKAAKEGNRNRGPLNPFSVHATYMYLHPKNLHLFAQNPSSPISLGSPIWQKWPPLDLS</sequence>
<reference evidence="1 2" key="2">
    <citation type="journal article" date="2022" name="Mol. Ecol. Resour.">
        <title>The genomes of chicory, endive, great burdock and yacon provide insights into Asteraceae paleo-polyploidization history and plant inulin production.</title>
        <authorList>
            <person name="Fan W."/>
            <person name="Wang S."/>
            <person name="Wang H."/>
            <person name="Wang A."/>
            <person name="Jiang F."/>
            <person name="Liu H."/>
            <person name="Zhao H."/>
            <person name="Xu D."/>
            <person name="Zhang Y."/>
        </authorList>
    </citation>
    <scope>NUCLEOTIDE SEQUENCE [LARGE SCALE GENOMIC DNA]</scope>
    <source>
        <strain evidence="2">cv. Yunnan</strain>
        <tissue evidence="1">Leaves</tissue>
    </source>
</reference>
<dbReference type="Proteomes" id="UP001056120">
    <property type="component" value="Linkage Group LG15"/>
</dbReference>
<comment type="caution">
    <text evidence="1">The sequence shown here is derived from an EMBL/GenBank/DDBJ whole genome shotgun (WGS) entry which is preliminary data.</text>
</comment>
<gene>
    <name evidence="1" type="ORF">L1987_46370</name>
</gene>